<feature type="transmembrane region" description="Helical" evidence="1">
    <location>
        <begin position="303"/>
        <end position="325"/>
    </location>
</feature>
<protein>
    <recommendedName>
        <fullName evidence="4">Transmembrane protein</fullName>
    </recommendedName>
</protein>
<dbReference type="OrthoDB" id="10437378at2759"/>
<dbReference type="EMBL" id="JNBR01000520">
    <property type="protein sequence ID" value="OQR91523.1"/>
    <property type="molecule type" value="Genomic_DNA"/>
</dbReference>
<keyword evidence="3" id="KW-1185">Reference proteome</keyword>
<dbReference type="AlphaFoldDB" id="A0A1V9Z0Q9"/>
<keyword evidence="1" id="KW-1133">Transmembrane helix</keyword>
<proteinExistence type="predicted"/>
<feature type="transmembrane region" description="Helical" evidence="1">
    <location>
        <begin position="345"/>
        <end position="367"/>
    </location>
</feature>
<feature type="transmembrane region" description="Helical" evidence="1">
    <location>
        <begin position="430"/>
        <end position="452"/>
    </location>
</feature>
<reference evidence="2 3" key="1">
    <citation type="journal article" date="2014" name="Genome Biol. Evol.">
        <title>The secreted proteins of Achlya hypogyna and Thraustotheca clavata identify the ancestral oomycete secretome and reveal gene acquisitions by horizontal gene transfer.</title>
        <authorList>
            <person name="Misner I."/>
            <person name="Blouin N."/>
            <person name="Leonard G."/>
            <person name="Richards T.A."/>
            <person name="Lane C.E."/>
        </authorList>
    </citation>
    <scope>NUCLEOTIDE SEQUENCE [LARGE SCALE GENOMIC DNA]</scope>
    <source>
        <strain evidence="2 3">ATCC 48635</strain>
    </source>
</reference>
<evidence type="ECO:0000256" key="1">
    <source>
        <dbReference type="SAM" id="Phobius"/>
    </source>
</evidence>
<organism evidence="2 3">
    <name type="scientific">Achlya hypogyna</name>
    <name type="common">Oomycete</name>
    <name type="synonym">Protoachlya hypogyna</name>
    <dbReference type="NCBI Taxonomy" id="1202772"/>
    <lineage>
        <taxon>Eukaryota</taxon>
        <taxon>Sar</taxon>
        <taxon>Stramenopiles</taxon>
        <taxon>Oomycota</taxon>
        <taxon>Saprolegniomycetes</taxon>
        <taxon>Saprolegniales</taxon>
        <taxon>Achlyaceae</taxon>
        <taxon>Achlya</taxon>
    </lineage>
</organism>
<sequence length="543" mass="59747">MVYVRVPAAVSSLFRDILETMHLALAGNVTAQAAYTAIVTLGTSYPIPKKWLVPNYASYGGSPLCQEFISSKPVTGGLTGLLSYGLPCLPTSPIQSKVIPTRQHYIVSAIVSGLVSQQPVNFTRICSYDPAYLALCLVYLNRTNAFTQTYMSTANSTFFASASAATAAVQALNIEFMFFTKVNSTAPLTLLHTNVLDPGDPGFHFFGWTYLYDWVVGNREAVAFQGDTGNLTILTDLELPLLQQAREWELTANIARYFQAAVLFVTVAILVVAVGTTLYMIVSRGRFVGLNMLKLERVGAIVWVGRPLLFLRSLTALCLLSTGSLDLTFSGYVSALRKPPTSNPKLLLAAWEVTWLALVLDDVLVVYTRQHARYYVQLNCVTLWAATTALSMSEPVSVVFTLATSCYITEMDLQIVCTAGTIDDGHVGRLITLVVLVVVCDVACFLFIRALWRDVPPCPAHSRHLTAAAKYFYSHHQRIVDDVYYLDRASAMINGMLTYRRGDTIYALDIQLWRVFATPARPPHARTHGRKDLAAALPLGNLP</sequence>
<evidence type="ECO:0000313" key="2">
    <source>
        <dbReference type="EMBL" id="OQR91523.1"/>
    </source>
</evidence>
<keyword evidence="1" id="KW-0472">Membrane</keyword>
<feature type="transmembrane region" description="Helical" evidence="1">
    <location>
        <begin position="374"/>
        <end position="392"/>
    </location>
</feature>
<keyword evidence="1" id="KW-0812">Transmembrane</keyword>
<evidence type="ECO:0000313" key="3">
    <source>
        <dbReference type="Proteomes" id="UP000243579"/>
    </source>
</evidence>
<evidence type="ECO:0008006" key="4">
    <source>
        <dbReference type="Google" id="ProtNLM"/>
    </source>
</evidence>
<gene>
    <name evidence="2" type="ORF">ACHHYP_04600</name>
</gene>
<dbReference type="Proteomes" id="UP000243579">
    <property type="component" value="Unassembled WGS sequence"/>
</dbReference>
<feature type="transmembrane region" description="Helical" evidence="1">
    <location>
        <begin position="257"/>
        <end position="282"/>
    </location>
</feature>
<name>A0A1V9Z0Q9_ACHHY</name>
<comment type="caution">
    <text evidence="2">The sequence shown here is derived from an EMBL/GenBank/DDBJ whole genome shotgun (WGS) entry which is preliminary data.</text>
</comment>
<accession>A0A1V9Z0Q9</accession>